<feature type="region of interest" description="Disordered" evidence="8">
    <location>
        <begin position="195"/>
        <end position="215"/>
    </location>
</feature>
<evidence type="ECO:0000313" key="10">
    <source>
        <dbReference type="Proteomes" id="UP001347796"/>
    </source>
</evidence>
<comment type="subcellular location">
    <subcellularLocation>
        <location evidence="1">Mitochondrion</location>
    </subcellularLocation>
</comment>
<dbReference type="GO" id="GO:1990904">
    <property type="term" value="C:ribonucleoprotein complex"/>
    <property type="evidence" value="ECO:0007669"/>
    <property type="project" value="UniProtKB-KW"/>
</dbReference>
<dbReference type="InterPro" id="IPR005484">
    <property type="entry name" value="Ribosomal_uL18_bac/plant/anim"/>
</dbReference>
<dbReference type="PANTHER" id="PTHR12899">
    <property type="entry name" value="39S RIBOSOMAL PROTEIN L18, MITOCHONDRIAL"/>
    <property type="match status" value="1"/>
</dbReference>
<dbReference type="InterPro" id="IPR036967">
    <property type="entry name" value="Ribosomal_uS11_sf"/>
</dbReference>
<dbReference type="CDD" id="cd00432">
    <property type="entry name" value="Ribosomal_L18_L5e"/>
    <property type="match status" value="1"/>
</dbReference>
<keyword evidence="5" id="KW-0687">Ribonucleoprotein</keyword>
<evidence type="ECO:0000256" key="6">
    <source>
        <dbReference type="ARBA" id="ARBA00069051"/>
    </source>
</evidence>
<dbReference type="GO" id="GO:0003735">
    <property type="term" value="F:structural constituent of ribosome"/>
    <property type="evidence" value="ECO:0007669"/>
    <property type="project" value="InterPro"/>
</dbReference>
<feature type="compositionally biased region" description="Basic and acidic residues" evidence="8">
    <location>
        <begin position="201"/>
        <end position="215"/>
    </location>
</feature>
<keyword evidence="4" id="KW-0496">Mitochondrion</keyword>
<sequence length="215" mass="24735">MVPLRLSRYFNPAVCDFGVFSCFTRQQTLPYHLGYLSTSASVLSKDNKDFKPNPVFINRNPRCLEQAAIAPKRQGWTLQYPTKNYYYKLKFEVTHRHTTAEVEHNTEVVVVSASTKEWAVKQGLYSTLDISAAKNIGRILADRCLQAGITQVFYDEKPEDINSEKMQVFLKALQDGQLVLEELDYVAPPFKPGIDYSKPNRVGEKKKWQDDYQIE</sequence>
<evidence type="ECO:0000256" key="2">
    <source>
        <dbReference type="ARBA" id="ARBA00007116"/>
    </source>
</evidence>
<protein>
    <recommendedName>
        <fullName evidence="6">Large ribosomal subunit protein uL18m</fullName>
    </recommendedName>
    <alternativeName>
        <fullName evidence="7">39S ribosomal protein L18, mitochondrial</fullName>
    </alternativeName>
</protein>
<dbReference type="GO" id="GO:0005743">
    <property type="term" value="C:mitochondrial inner membrane"/>
    <property type="evidence" value="ECO:0007669"/>
    <property type="project" value="UniProtKB-ARBA"/>
</dbReference>
<evidence type="ECO:0000256" key="3">
    <source>
        <dbReference type="ARBA" id="ARBA00022980"/>
    </source>
</evidence>
<evidence type="ECO:0000256" key="5">
    <source>
        <dbReference type="ARBA" id="ARBA00023274"/>
    </source>
</evidence>
<dbReference type="FunFam" id="3.30.420.80:FF:000005">
    <property type="entry name" value="39S ribosomal protein L18, mitochondrial"/>
    <property type="match status" value="1"/>
</dbReference>
<dbReference type="SUPFAM" id="SSF53137">
    <property type="entry name" value="Translational machinery components"/>
    <property type="match status" value="1"/>
</dbReference>
<dbReference type="GO" id="GO:0008097">
    <property type="term" value="F:5S rRNA binding"/>
    <property type="evidence" value="ECO:0007669"/>
    <property type="project" value="TreeGrafter"/>
</dbReference>
<evidence type="ECO:0000256" key="8">
    <source>
        <dbReference type="SAM" id="MobiDB-lite"/>
    </source>
</evidence>
<dbReference type="InterPro" id="IPR057268">
    <property type="entry name" value="Ribosomal_L18"/>
</dbReference>
<dbReference type="EMBL" id="JAZGQO010000002">
    <property type="protein sequence ID" value="KAK6190711.1"/>
    <property type="molecule type" value="Genomic_DNA"/>
</dbReference>
<comment type="caution">
    <text evidence="9">The sequence shown here is derived from an EMBL/GenBank/DDBJ whole genome shotgun (WGS) entry which is preliminary data.</text>
</comment>
<evidence type="ECO:0000256" key="4">
    <source>
        <dbReference type="ARBA" id="ARBA00023128"/>
    </source>
</evidence>
<name>A0AAN8K610_PATCE</name>
<keyword evidence="10" id="KW-1185">Reference proteome</keyword>
<accession>A0AAN8K610</accession>
<dbReference type="Proteomes" id="UP001347796">
    <property type="component" value="Unassembled WGS sequence"/>
</dbReference>
<dbReference type="AlphaFoldDB" id="A0AAN8K610"/>
<dbReference type="PANTHER" id="PTHR12899:SF3">
    <property type="entry name" value="LARGE RIBOSOMAL SUBUNIT PROTEIN UL18M"/>
    <property type="match status" value="1"/>
</dbReference>
<dbReference type="GO" id="GO:0005840">
    <property type="term" value="C:ribosome"/>
    <property type="evidence" value="ECO:0007669"/>
    <property type="project" value="UniProtKB-KW"/>
</dbReference>
<reference evidence="9 10" key="1">
    <citation type="submission" date="2024-01" db="EMBL/GenBank/DDBJ databases">
        <title>The genome of the rayed Mediterranean limpet Patella caerulea (Linnaeus, 1758).</title>
        <authorList>
            <person name="Anh-Thu Weber A."/>
            <person name="Halstead-Nussloch G."/>
        </authorList>
    </citation>
    <scope>NUCLEOTIDE SEQUENCE [LARGE SCALE GENOMIC DNA]</scope>
    <source>
        <strain evidence="9">AATW-2023a</strain>
        <tissue evidence="9">Whole specimen</tissue>
    </source>
</reference>
<dbReference type="GO" id="GO:0006412">
    <property type="term" value="P:translation"/>
    <property type="evidence" value="ECO:0007669"/>
    <property type="project" value="InterPro"/>
</dbReference>
<gene>
    <name evidence="9" type="ORF">SNE40_002514</name>
</gene>
<keyword evidence="3" id="KW-0689">Ribosomal protein</keyword>
<evidence type="ECO:0000256" key="1">
    <source>
        <dbReference type="ARBA" id="ARBA00004173"/>
    </source>
</evidence>
<organism evidence="9 10">
    <name type="scientific">Patella caerulea</name>
    <name type="common">Rayed Mediterranean limpet</name>
    <dbReference type="NCBI Taxonomy" id="87958"/>
    <lineage>
        <taxon>Eukaryota</taxon>
        <taxon>Metazoa</taxon>
        <taxon>Spiralia</taxon>
        <taxon>Lophotrochozoa</taxon>
        <taxon>Mollusca</taxon>
        <taxon>Gastropoda</taxon>
        <taxon>Patellogastropoda</taxon>
        <taxon>Patelloidea</taxon>
        <taxon>Patellidae</taxon>
        <taxon>Patella</taxon>
    </lineage>
</organism>
<proteinExistence type="inferred from homology"/>
<evidence type="ECO:0000256" key="7">
    <source>
        <dbReference type="ARBA" id="ARBA00082661"/>
    </source>
</evidence>
<comment type="similarity">
    <text evidence="2">Belongs to the universal ribosomal protein uL18 family.</text>
</comment>
<evidence type="ECO:0000313" key="9">
    <source>
        <dbReference type="EMBL" id="KAK6190711.1"/>
    </source>
</evidence>
<dbReference type="Gene3D" id="3.30.420.80">
    <property type="entry name" value="Ribosomal protein S11"/>
    <property type="match status" value="1"/>
</dbReference>